<evidence type="ECO:0000256" key="1">
    <source>
        <dbReference type="ARBA" id="ARBA00004170"/>
    </source>
</evidence>
<dbReference type="GO" id="GO:0043328">
    <property type="term" value="P:protein transport to vacuole involved in ubiquitin-dependent protein catabolic process via the multivesicular body sorting pathway"/>
    <property type="evidence" value="ECO:0007669"/>
    <property type="project" value="InterPro"/>
</dbReference>
<dbReference type="Gene3D" id="1.20.58.160">
    <property type="match status" value="1"/>
</dbReference>
<accession>A0A1D6H507</accession>
<dbReference type="Gene3D" id="1.25.40.90">
    <property type="match status" value="2"/>
</dbReference>
<proteinExistence type="inferred from homology"/>
<dbReference type="GO" id="GO:0016020">
    <property type="term" value="C:membrane"/>
    <property type="evidence" value="ECO:0007669"/>
    <property type="project" value="UniProtKB-SubCell"/>
</dbReference>
<keyword evidence="7" id="KW-0812">Transmembrane</keyword>
<dbReference type="GO" id="GO:0043130">
    <property type="term" value="F:ubiquitin binding"/>
    <property type="evidence" value="ECO:0007669"/>
    <property type="project" value="InterPro"/>
</dbReference>
<comment type="subcellular location">
    <subcellularLocation>
        <location evidence="1">Membrane</location>
        <topology evidence="1">Peripheral membrane protein</topology>
    </subcellularLocation>
</comment>
<dbReference type="PANTHER" id="PTHR45898:SF4">
    <property type="entry name" value="TARGET OF MYB PROTEIN 1"/>
    <property type="match status" value="1"/>
</dbReference>
<evidence type="ECO:0000256" key="6">
    <source>
        <dbReference type="SAM" id="MobiDB-lite"/>
    </source>
</evidence>
<keyword evidence="7" id="KW-1133">Transmembrane helix</keyword>
<sequence>MSSAMVERATSDMLIGPDWAMNLEICDILNREPGLRFYQMVGGNYLGMFILWFLLLETMIKNCGDVVHMVVAERDILHEMVKIVKKRHDYHVKEKILTLIDTWQEVFGGARARYPQYYAAYEELLRAGVVFPQRLNGSVPIITPPQTQPLQNYPSSLHISQQEELELPVSDFPALSLTEIQNARGIMDVLSEMLDALDPGNRECNISKLYLQCKISNQSTYRARFQGLRQDVIADLVDQCRSYKQRVVQLVNSTSNEELLNQGLSLNDDMQRVLAKHDAIDAVILLIVNQPASVFPHFKLLLSTYFRPSASTTATSQSPFGILALPAPPSSSSKAPAIPASSIDLLSGDDYVKPEPANSLALVPVTEYSAADKNVLAFADMFEQNTANNSNHNLPYSFLSSTSNSTISTSQTYHAPVRPVLPQHSAAYPNGARSNAIVPYDQQAQSNSTGSRNGQTAYGGNHQKQALNYGTGDQNGDIPPAPWGTKRSTNPFDDDQLGGMAVQPKGMQPQPVQPSQHGNKFMSAPPMPRGQPGRMQLQQVPGAQLGALQPTQATLNMQYRGMHPSMQMNHGMGMYSQPTFGGYYGMNQTQLYGVHMSGYGYGQQSGGYYIPNAAYAYTSANELAQRMNDLSVQNGDPNGAAANKQSRPEDALFGDLLSIAKMKQNKPAAGKVGG</sequence>
<dbReference type="InterPro" id="IPR004152">
    <property type="entry name" value="GAT_dom"/>
</dbReference>
<dbReference type="CDD" id="cd14231">
    <property type="entry name" value="GAT_GGA-like_plant"/>
    <property type="match status" value="1"/>
</dbReference>
<dbReference type="ExpressionAtlas" id="A0A1D6H507">
    <property type="expression patterns" value="baseline and differential"/>
</dbReference>
<evidence type="ECO:0000256" key="3">
    <source>
        <dbReference type="ARBA" id="ARBA00022448"/>
    </source>
</evidence>
<dbReference type="SUPFAM" id="SSF89009">
    <property type="entry name" value="GAT-like domain"/>
    <property type="match status" value="1"/>
</dbReference>
<dbReference type="InterPro" id="IPR008942">
    <property type="entry name" value="ENTH_VHS"/>
</dbReference>
<keyword evidence="3" id="KW-0813">Transport</keyword>
<feature type="transmembrane region" description="Helical" evidence="7">
    <location>
        <begin position="37"/>
        <end position="55"/>
    </location>
</feature>
<dbReference type="PROSITE" id="PS50179">
    <property type="entry name" value="VHS"/>
    <property type="match status" value="1"/>
</dbReference>
<evidence type="ECO:0000256" key="7">
    <source>
        <dbReference type="SAM" id="Phobius"/>
    </source>
</evidence>
<evidence type="ECO:0000256" key="2">
    <source>
        <dbReference type="ARBA" id="ARBA00007708"/>
    </source>
</evidence>
<organism evidence="8">
    <name type="scientific">Zea mays</name>
    <name type="common">Maize</name>
    <dbReference type="NCBI Taxonomy" id="4577"/>
    <lineage>
        <taxon>Eukaryota</taxon>
        <taxon>Viridiplantae</taxon>
        <taxon>Streptophyta</taxon>
        <taxon>Embryophyta</taxon>
        <taxon>Tracheophyta</taxon>
        <taxon>Spermatophyta</taxon>
        <taxon>Magnoliopsida</taxon>
        <taxon>Liliopsida</taxon>
        <taxon>Poales</taxon>
        <taxon>Poaceae</taxon>
        <taxon>PACMAD clade</taxon>
        <taxon>Panicoideae</taxon>
        <taxon>Andropogonodae</taxon>
        <taxon>Andropogoneae</taxon>
        <taxon>Tripsacinae</taxon>
        <taxon>Zea</taxon>
    </lineage>
</organism>
<comment type="similarity">
    <text evidence="2">Belongs to the TOM1 family.</text>
</comment>
<gene>
    <name evidence="8" type="ORF">ZEAMMB73_Zm00001d016008</name>
</gene>
<dbReference type="PANTHER" id="PTHR45898">
    <property type="entry name" value="TOM1-LIKE PROTEIN"/>
    <property type="match status" value="1"/>
</dbReference>
<dbReference type="InterPro" id="IPR002014">
    <property type="entry name" value="VHS_dom"/>
</dbReference>
<dbReference type="PROSITE" id="PS50909">
    <property type="entry name" value="GAT"/>
    <property type="match status" value="1"/>
</dbReference>
<dbReference type="InParanoid" id="A0A1D6H507"/>
<dbReference type="FunCoup" id="A0A1D6H507">
    <property type="interactions" value="2808"/>
</dbReference>
<keyword evidence="5 7" id="KW-0472">Membrane</keyword>
<dbReference type="GO" id="GO:0005737">
    <property type="term" value="C:cytoplasm"/>
    <property type="evidence" value="ECO:0007669"/>
    <property type="project" value="UniProtKB-ARBA"/>
</dbReference>
<dbReference type="SMART" id="SM00288">
    <property type="entry name" value="VHS"/>
    <property type="match status" value="1"/>
</dbReference>
<name>A0A1D6H507_MAIZE</name>
<dbReference type="Pfam" id="PF03127">
    <property type="entry name" value="GAT"/>
    <property type="match status" value="1"/>
</dbReference>
<keyword evidence="4" id="KW-0653">Protein transport</keyword>
<feature type="compositionally biased region" description="Polar residues" evidence="6">
    <location>
        <begin position="442"/>
        <end position="474"/>
    </location>
</feature>
<evidence type="ECO:0000313" key="8">
    <source>
        <dbReference type="EMBL" id="AQK69911.1"/>
    </source>
</evidence>
<dbReference type="STRING" id="4577.A0A1D6H507"/>
<dbReference type="GO" id="GO:0035091">
    <property type="term" value="F:phosphatidylinositol binding"/>
    <property type="evidence" value="ECO:0007669"/>
    <property type="project" value="InterPro"/>
</dbReference>
<dbReference type="AlphaFoldDB" id="A0A1D6H507"/>
<dbReference type="InterPro" id="IPR038425">
    <property type="entry name" value="GAT_sf"/>
</dbReference>
<protein>
    <submittedName>
        <fullName evidence="8">VHS and GAT domain protein</fullName>
    </submittedName>
</protein>
<reference evidence="8" key="1">
    <citation type="submission" date="2015-12" db="EMBL/GenBank/DDBJ databases">
        <title>Update maize B73 reference genome by single molecule sequencing technologies.</title>
        <authorList>
            <consortium name="Maize Genome Sequencing Project"/>
            <person name="Ware D."/>
        </authorList>
    </citation>
    <scope>NUCLEOTIDE SEQUENCE</scope>
    <source>
        <tissue evidence="8">Seedling</tissue>
    </source>
</reference>
<feature type="region of interest" description="Disordered" evidence="6">
    <location>
        <begin position="442"/>
        <end position="493"/>
    </location>
</feature>
<dbReference type="CDD" id="cd03561">
    <property type="entry name" value="VHS"/>
    <property type="match status" value="1"/>
</dbReference>
<dbReference type="InterPro" id="IPR044836">
    <property type="entry name" value="TOL_plant"/>
</dbReference>
<dbReference type="SMR" id="A0A1D6H507"/>
<evidence type="ECO:0000256" key="4">
    <source>
        <dbReference type="ARBA" id="ARBA00022927"/>
    </source>
</evidence>
<dbReference type="EMBL" id="CM000781">
    <property type="protein sequence ID" value="AQK69911.1"/>
    <property type="molecule type" value="Genomic_DNA"/>
</dbReference>
<dbReference type="Pfam" id="PF00790">
    <property type="entry name" value="VHS"/>
    <property type="match status" value="1"/>
</dbReference>
<dbReference type="SUPFAM" id="SSF48464">
    <property type="entry name" value="ENTH/VHS domain"/>
    <property type="match status" value="1"/>
</dbReference>
<evidence type="ECO:0000256" key="5">
    <source>
        <dbReference type="ARBA" id="ARBA00023136"/>
    </source>
</evidence>